<feature type="non-terminal residue" evidence="8">
    <location>
        <position position="1"/>
    </location>
</feature>
<dbReference type="OrthoDB" id="9987187at2759"/>
<keyword evidence="4" id="KW-1015">Disulfide bond</keyword>
<accession>A0A1E1VXR3</accession>
<dbReference type="Gene3D" id="2.170.140.10">
    <property type="entry name" value="Chitin binding domain"/>
    <property type="match status" value="3"/>
</dbReference>
<dbReference type="Pfam" id="PF01607">
    <property type="entry name" value="CBM_14"/>
    <property type="match status" value="3"/>
</dbReference>
<dbReference type="InterPro" id="IPR051940">
    <property type="entry name" value="Chitin_bind-dev_reg"/>
</dbReference>
<feature type="compositionally biased region" description="Gly residues" evidence="6">
    <location>
        <begin position="150"/>
        <end position="184"/>
    </location>
</feature>
<feature type="region of interest" description="Disordered" evidence="6">
    <location>
        <begin position="35"/>
        <end position="72"/>
    </location>
</feature>
<feature type="compositionally biased region" description="Gly residues" evidence="6">
    <location>
        <begin position="266"/>
        <end position="276"/>
    </location>
</feature>
<keyword evidence="2" id="KW-0732">Signal</keyword>
<keyword evidence="1" id="KW-0147">Chitin-binding</keyword>
<dbReference type="InterPro" id="IPR002557">
    <property type="entry name" value="Chitin-bd_dom"/>
</dbReference>
<keyword evidence="5" id="KW-0325">Glycoprotein</keyword>
<dbReference type="PANTHER" id="PTHR23301:SF0">
    <property type="entry name" value="CHITIN-BINDING TYPE-2 DOMAIN-CONTAINING PROTEIN-RELATED"/>
    <property type="match status" value="1"/>
</dbReference>
<name>A0A1E1VXR3_PECGO</name>
<evidence type="ECO:0000256" key="1">
    <source>
        <dbReference type="ARBA" id="ARBA00022669"/>
    </source>
</evidence>
<feature type="region of interest" description="Disordered" evidence="6">
    <location>
        <begin position="254"/>
        <end position="276"/>
    </location>
</feature>
<evidence type="ECO:0000256" key="3">
    <source>
        <dbReference type="ARBA" id="ARBA00022737"/>
    </source>
</evidence>
<dbReference type="SMART" id="SM00494">
    <property type="entry name" value="ChtBD2"/>
    <property type="match status" value="3"/>
</dbReference>
<feature type="region of interest" description="Disordered" evidence="6">
    <location>
        <begin position="146"/>
        <end position="184"/>
    </location>
</feature>
<reference evidence="8" key="1">
    <citation type="submission" date="2015-09" db="EMBL/GenBank/DDBJ databases">
        <title>De novo assembly of Pectinophora gossypiella (Pink Bollworm) gut transcriptome.</title>
        <authorList>
            <person name="Tassone E.E."/>
        </authorList>
    </citation>
    <scope>NUCLEOTIDE SEQUENCE</scope>
</reference>
<organism evidence="8">
    <name type="scientific">Pectinophora gossypiella</name>
    <name type="common">Cotton pink bollworm</name>
    <name type="synonym">Depressaria gossypiella</name>
    <dbReference type="NCBI Taxonomy" id="13191"/>
    <lineage>
        <taxon>Eukaryota</taxon>
        <taxon>Metazoa</taxon>
        <taxon>Ecdysozoa</taxon>
        <taxon>Arthropoda</taxon>
        <taxon>Hexapoda</taxon>
        <taxon>Insecta</taxon>
        <taxon>Pterygota</taxon>
        <taxon>Neoptera</taxon>
        <taxon>Endopterygota</taxon>
        <taxon>Lepidoptera</taxon>
        <taxon>Glossata</taxon>
        <taxon>Ditrysia</taxon>
        <taxon>Gelechioidea</taxon>
        <taxon>Gelechiidae</taxon>
        <taxon>Apatetrinae</taxon>
        <taxon>Pectinophora</taxon>
    </lineage>
</organism>
<feature type="compositionally biased region" description="Gly residues" evidence="6">
    <location>
        <begin position="50"/>
        <end position="72"/>
    </location>
</feature>
<feature type="non-terminal residue" evidence="8">
    <location>
        <position position="276"/>
    </location>
</feature>
<proteinExistence type="predicted"/>
<dbReference type="PROSITE" id="PS50940">
    <property type="entry name" value="CHIT_BIND_II"/>
    <property type="match status" value="3"/>
</dbReference>
<dbReference type="AlphaFoldDB" id="A0A1E1VXR3"/>
<protein>
    <recommendedName>
        <fullName evidence="7">Chitin-binding type-2 domain-containing protein</fullName>
    </recommendedName>
</protein>
<dbReference type="InterPro" id="IPR036508">
    <property type="entry name" value="Chitin-bd_dom_sf"/>
</dbReference>
<feature type="domain" description="Chitin-binding type-2" evidence="7">
    <location>
        <begin position="1"/>
        <end position="34"/>
    </location>
</feature>
<evidence type="ECO:0000313" key="8">
    <source>
        <dbReference type="EMBL" id="JAT79510.1"/>
    </source>
</evidence>
<feature type="domain" description="Chitin-binding type-2" evidence="7">
    <location>
        <begin position="193"/>
        <end position="250"/>
    </location>
</feature>
<dbReference type="PANTHER" id="PTHR23301">
    <property type="entry name" value="CHITIN BINDING PERITROPHIN-A"/>
    <property type="match status" value="1"/>
</dbReference>
<evidence type="ECO:0000256" key="6">
    <source>
        <dbReference type="SAM" id="MobiDB-lite"/>
    </source>
</evidence>
<evidence type="ECO:0000256" key="2">
    <source>
        <dbReference type="ARBA" id="ARBA00022729"/>
    </source>
</evidence>
<gene>
    <name evidence="8" type="ORF">g.12168</name>
</gene>
<feature type="domain" description="Chitin-binding type-2" evidence="7">
    <location>
        <begin position="88"/>
        <end position="145"/>
    </location>
</feature>
<evidence type="ECO:0000259" key="7">
    <source>
        <dbReference type="PROSITE" id="PS50940"/>
    </source>
</evidence>
<dbReference type="GO" id="GO:0008061">
    <property type="term" value="F:chitin binding"/>
    <property type="evidence" value="ECO:0007669"/>
    <property type="project" value="UniProtKB-KW"/>
</dbReference>
<keyword evidence="3" id="KW-0677">Repeat</keyword>
<evidence type="ECO:0000256" key="4">
    <source>
        <dbReference type="ARBA" id="ARBA00023157"/>
    </source>
</evidence>
<sequence>CDNGVPVPQSCPAGLLFNPAKDVCDWPDNVDCGDRIITGNESEEDNSGNGDSGSGGSGNGDSDNGGSGNGDSGNGGSGTCNCNPGEAASICSNLKAEGVFVANENCNQFYVCVGGKNVVMTCPSGLLYNPYSEKCDWPDNVDCGDRIAPGDGGSDNGDNGDSGNGDSGNGDSGNGGSDNGGNGAGNCDPSEAENICAKKGSDGVLVANEQCNKFYKCDNGVPTPQRCPAGLLFNPAKDVCDWPDNVDCGDRIIIDNESEEDNNGDNGNGDSGNGDS</sequence>
<dbReference type="GO" id="GO:0005576">
    <property type="term" value="C:extracellular region"/>
    <property type="evidence" value="ECO:0007669"/>
    <property type="project" value="InterPro"/>
</dbReference>
<evidence type="ECO:0000256" key="5">
    <source>
        <dbReference type="ARBA" id="ARBA00023180"/>
    </source>
</evidence>
<dbReference type="SUPFAM" id="SSF57625">
    <property type="entry name" value="Invertebrate chitin-binding proteins"/>
    <property type="match status" value="3"/>
</dbReference>
<dbReference type="EMBL" id="GDQN01011544">
    <property type="protein sequence ID" value="JAT79510.1"/>
    <property type="molecule type" value="Transcribed_RNA"/>
</dbReference>